<keyword evidence="2" id="KW-1185">Reference proteome</keyword>
<protein>
    <submittedName>
        <fullName evidence="1">Transcriptional repressor</fullName>
    </submittedName>
</protein>
<dbReference type="InterPro" id="IPR002481">
    <property type="entry name" value="FUR"/>
</dbReference>
<organism evidence="1 2">
    <name type="scientific">Candidatus Southlakia epibionticum</name>
    <dbReference type="NCBI Taxonomy" id="3043284"/>
    <lineage>
        <taxon>Bacteria</taxon>
        <taxon>Candidatus Saccharimonadota</taxon>
        <taxon>Candidatus Saccharimonadia</taxon>
        <taxon>Candidatus Saccharimonadales</taxon>
        <taxon>Candidatus Saccharimonadaceae</taxon>
        <taxon>Candidatus Southlakia</taxon>
    </lineage>
</organism>
<reference evidence="1 2" key="1">
    <citation type="journal article" date="2023" name="Cell">
        <title>Genetic manipulation of Patescibacteria provides mechanistic insights into microbial dark matter and the epibiotic lifestyle.</title>
        <authorList>
            <person name="Wang Y."/>
            <person name="Gallagher L.A."/>
            <person name="Andrade P.A."/>
            <person name="Liu A."/>
            <person name="Humphreys I.R."/>
            <person name="Turkarslan S."/>
            <person name="Cutler K.J."/>
            <person name="Arrieta-Ortiz M.L."/>
            <person name="Li Y."/>
            <person name="Radey M.C."/>
            <person name="McLean J.S."/>
            <person name="Cong Q."/>
            <person name="Baker D."/>
            <person name="Baliga N.S."/>
            <person name="Peterson S.B."/>
            <person name="Mougous J.D."/>
        </authorList>
    </citation>
    <scope>NUCLEOTIDE SEQUENCE [LARGE SCALE GENOMIC DNA]</scope>
    <source>
        <strain evidence="1 2">ML1</strain>
    </source>
</reference>
<dbReference type="SUPFAM" id="SSF46785">
    <property type="entry name" value="Winged helix' DNA-binding domain"/>
    <property type="match status" value="1"/>
</dbReference>
<evidence type="ECO:0000313" key="2">
    <source>
        <dbReference type="Proteomes" id="UP001177295"/>
    </source>
</evidence>
<accession>A0ABY8WX97</accession>
<dbReference type="EMBL" id="CP124550">
    <property type="protein sequence ID" value="WIO46250.1"/>
    <property type="molecule type" value="Genomic_DNA"/>
</dbReference>
<dbReference type="Proteomes" id="UP001177295">
    <property type="component" value="Chromosome"/>
</dbReference>
<dbReference type="Pfam" id="PF01475">
    <property type="entry name" value="FUR"/>
    <property type="match status" value="1"/>
</dbReference>
<evidence type="ECO:0000313" key="1">
    <source>
        <dbReference type="EMBL" id="WIO46250.1"/>
    </source>
</evidence>
<proteinExistence type="predicted"/>
<gene>
    <name evidence="1" type="ORF">SEML1_0641</name>
</gene>
<dbReference type="InterPro" id="IPR036390">
    <property type="entry name" value="WH_DNA-bd_sf"/>
</dbReference>
<name>A0ABY8WX97_9BACT</name>
<sequence length="142" mass="16289">MIYNKNMTTIIRRESKYANLVRDCIKQLGHATHADIMQYYTDRYIQVSATTIHRITQRLVDDGEIALAPKTKNGDKRFDANMKPHDHFCCTRCDCLIDITCPAPCRKILQDQLCNCVLDGSLTVCGECQECSCCRKEEYADE</sequence>